<evidence type="ECO:0000313" key="2">
    <source>
        <dbReference type="EnsemblMetazoa" id="KAF7495498.1"/>
    </source>
</evidence>
<evidence type="ECO:0000313" key="3">
    <source>
        <dbReference type="Proteomes" id="UP000070412"/>
    </source>
</evidence>
<dbReference type="Gene3D" id="3.40.1280.30">
    <property type="match status" value="1"/>
</dbReference>
<name>A0A834REY0_SARSC</name>
<proteinExistence type="predicted"/>
<keyword evidence="3" id="KW-1185">Reference proteome</keyword>
<evidence type="ECO:0008006" key="4">
    <source>
        <dbReference type="Google" id="ProtNLM"/>
    </source>
</evidence>
<protein>
    <recommendedName>
        <fullName evidence="4">SAM-dependent MTase TRM10-type domain-containing protein</fullName>
    </recommendedName>
</protein>
<reference evidence="3" key="1">
    <citation type="journal article" date="2020" name="PLoS Negl. Trop. Dis.">
        <title>High-quality nuclear genome for Sarcoptes scabiei-A critical resource for a neglected parasite.</title>
        <authorList>
            <person name="Korhonen P.K."/>
            <person name="Gasser R.B."/>
            <person name="Ma G."/>
            <person name="Wang T."/>
            <person name="Stroehlein A.J."/>
            <person name="Young N.D."/>
            <person name="Ang C.S."/>
            <person name="Fernando D.D."/>
            <person name="Lu H.C."/>
            <person name="Taylor S."/>
            <person name="Reynolds S.L."/>
            <person name="Mofiz E."/>
            <person name="Najaraj S.H."/>
            <person name="Gowda H."/>
            <person name="Madugundu A."/>
            <person name="Renuse S."/>
            <person name="Holt D."/>
            <person name="Pandey A."/>
            <person name="Papenfuss A.T."/>
            <person name="Fischer K."/>
        </authorList>
    </citation>
    <scope>NUCLEOTIDE SEQUENCE [LARGE SCALE GENOMIC DNA]</scope>
</reference>
<dbReference type="EnsemblMetazoa" id="SSS_1193s_mrna">
    <property type="protein sequence ID" value="KAF7495498.1"/>
    <property type="gene ID" value="SSS_1193"/>
</dbReference>
<evidence type="ECO:0000313" key="1">
    <source>
        <dbReference type="EMBL" id="KAF7495498.1"/>
    </source>
</evidence>
<sequence>MLSRIIRKLWKAKINNPNLIQIYWNLIRYNGTLSFDQRADIYLENLIDENLLPQTFAKDNQTKKRITEILFRFDYEVFQYDLDDQNGFLLKSEELHALLSAGNETLYEQILTNFIRKKIFWHRAKLKKLEVQEERNKINQERYSNRLKRSGIIDEKDGSLIYGLWHNTLFTKINRSSLSHLYDRRLLNASLVPDNPKIWIDLNFLSSDCIKRNVAFEIRSILSVNKYHSITPFTIEFVCPKNFENINKVLTWLDDPSQYQYVIHRANESVDLLDENQRLIYLNPGASKTIKLSDLCNRNNIIVIPMHHSKSIRDPKFTLINRLESERIKVKRLPTFENVIWNSYHGVLPWSLSIAILNDFRFQIGADWRSVLKQHLLPKKIIQNAEEIVEKNLAAEISQKERRAIVERFRNSQSKIFDKK</sequence>
<reference evidence="2" key="3">
    <citation type="submission" date="2022-06" db="UniProtKB">
        <authorList>
            <consortium name="EnsemblMetazoa"/>
        </authorList>
    </citation>
    <scope>IDENTIFICATION</scope>
</reference>
<reference evidence="1" key="2">
    <citation type="submission" date="2020-01" db="EMBL/GenBank/DDBJ databases">
        <authorList>
            <person name="Korhonen P.K.K."/>
            <person name="Guangxu M.G."/>
            <person name="Wang T.W."/>
            <person name="Stroehlein A.J.S."/>
            <person name="Young N.D."/>
            <person name="Ang C.-S.A."/>
            <person name="Fernando D.W.F."/>
            <person name="Lu H.L."/>
            <person name="Taylor S.T."/>
            <person name="Ehtesham M.E.M."/>
            <person name="Najaraj S.H.N."/>
            <person name="Harsha G.H.G."/>
            <person name="Madugundu A.M."/>
            <person name="Renuse S.R."/>
            <person name="Holt D.H."/>
            <person name="Pandey A.P."/>
            <person name="Papenfuss A.P."/>
            <person name="Gasser R.B.G."/>
            <person name="Fischer K.F."/>
        </authorList>
    </citation>
    <scope>NUCLEOTIDE SEQUENCE</scope>
    <source>
        <strain evidence="1">SSS_KF_BRIS2020</strain>
    </source>
</reference>
<dbReference type="OrthoDB" id="6513861at2759"/>
<dbReference type="AlphaFoldDB" id="A0A834REY0"/>
<gene>
    <name evidence="1" type="ORF">SSS_1193</name>
</gene>
<dbReference type="EMBL" id="WVUK01000048">
    <property type="protein sequence ID" value="KAF7495498.1"/>
    <property type="molecule type" value="Genomic_DNA"/>
</dbReference>
<dbReference type="InterPro" id="IPR038459">
    <property type="entry name" value="MT_TRM10-typ_sf"/>
</dbReference>
<accession>A0A834REY0</accession>
<dbReference type="Proteomes" id="UP000070412">
    <property type="component" value="Unassembled WGS sequence"/>
</dbReference>
<organism evidence="1">
    <name type="scientific">Sarcoptes scabiei</name>
    <name type="common">Itch mite</name>
    <name type="synonym">Acarus scabiei</name>
    <dbReference type="NCBI Taxonomy" id="52283"/>
    <lineage>
        <taxon>Eukaryota</taxon>
        <taxon>Metazoa</taxon>
        <taxon>Ecdysozoa</taxon>
        <taxon>Arthropoda</taxon>
        <taxon>Chelicerata</taxon>
        <taxon>Arachnida</taxon>
        <taxon>Acari</taxon>
        <taxon>Acariformes</taxon>
        <taxon>Sarcoptiformes</taxon>
        <taxon>Astigmata</taxon>
        <taxon>Psoroptidia</taxon>
        <taxon>Sarcoptoidea</taxon>
        <taxon>Sarcoptidae</taxon>
        <taxon>Sarcoptinae</taxon>
        <taxon>Sarcoptes</taxon>
    </lineage>
</organism>